<dbReference type="AlphaFoldDB" id="A0A7I9ZFF8"/>
<evidence type="ECO:0000313" key="3">
    <source>
        <dbReference type="Proteomes" id="UP000465304"/>
    </source>
</evidence>
<evidence type="ECO:0000313" key="2">
    <source>
        <dbReference type="EMBL" id="GFG99578.1"/>
    </source>
</evidence>
<gene>
    <name evidence="2" type="ORF">MHIP_00620</name>
</gene>
<accession>A0A7I9ZFF8</accession>
<dbReference type="EMBL" id="BLLB01000001">
    <property type="protein sequence ID" value="GFG99578.1"/>
    <property type="molecule type" value="Genomic_DNA"/>
</dbReference>
<name>A0A7I9ZFF8_9MYCO</name>
<evidence type="ECO:0000256" key="1">
    <source>
        <dbReference type="SAM" id="MobiDB-lite"/>
    </source>
</evidence>
<organism evidence="2 3">
    <name type="scientific">Mycolicibacterium hippocampi</name>
    <dbReference type="NCBI Taxonomy" id="659824"/>
    <lineage>
        <taxon>Bacteria</taxon>
        <taxon>Bacillati</taxon>
        <taxon>Actinomycetota</taxon>
        <taxon>Actinomycetes</taxon>
        <taxon>Mycobacteriales</taxon>
        <taxon>Mycobacteriaceae</taxon>
        <taxon>Mycolicibacterium</taxon>
    </lineage>
</organism>
<dbReference type="Proteomes" id="UP000465304">
    <property type="component" value="Unassembled WGS sequence"/>
</dbReference>
<proteinExistence type="predicted"/>
<protein>
    <submittedName>
        <fullName evidence="2">Uncharacterized protein</fullName>
    </submittedName>
</protein>
<comment type="caution">
    <text evidence="2">The sequence shown here is derived from an EMBL/GenBank/DDBJ whole genome shotgun (WGS) entry which is preliminary data.</text>
</comment>
<reference evidence="2 3" key="1">
    <citation type="journal article" date="2019" name="Emerg. Microbes Infect.">
        <title>Comprehensive subspecies identification of 175 nontuberculous mycobacteria species based on 7547 genomic profiles.</title>
        <authorList>
            <person name="Matsumoto Y."/>
            <person name="Kinjo T."/>
            <person name="Motooka D."/>
            <person name="Nabeya D."/>
            <person name="Jung N."/>
            <person name="Uechi K."/>
            <person name="Horii T."/>
            <person name="Iida T."/>
            <person name="Fujita J."/>
            <person name="Nakamura S."/>
        </authorList>
    </citation>
    <scope>NUCLEOTIDE SEQUENCE [LARGE SCALE GENOMIC DNA]</scope>
    <source>
        <strain evidence="2 3">JCM 30996</strain>
    </source>
</reference>
<feature type="region of interest" description="Disordered" evidence="1">
    <location>
        <begin position="1"/>
        <end position="58"/>
    </location>
</feature>
<sequence>MGAADDTVSGGKVRLDDNDVGMVGGPTDDPRGVCVLVTSSAKPGQAASQSQRHNRRGQ</sequence>
<keyword evidence="3" id="KW-1185">Reference proteome</keyword>
<feature type="compositionally biased region" description="Polar residues" evidence="1">
    <location>
        <begin position="37"/>
        <end position="51"/>
    </location>
</feature>